<dbReference type="SUPFAM" id="SSF53335">
    <property type="entry name" value="S-adenosyl-L-methionine-dependent methyltransferases"/>
    <property type="match status" value="1"/>
</dbReference>
<organism evidence="3 4">
    <name type="scientific">Candidatus Roizmanbacteria bacterium RIFCSPLOWO2_01_FULL_35_13</name>
    <dbReference type="NCBI Taxonomy" id="1802055"/>
    <lineage>
        <taxon>Bacteria</taxon>
        <taxon>Candidatus Roizmaniibacteriota</taxon>
    </lineage>
</organism>
<accession>A0A1F7ICT2</accession>
<feature type="domain" description="Methyltransferase type 11" evidence="2">
    <location>
        <begin position="150"/>
        <end position="246"/>
    </location>
</feature>
<dbReference type="Gene3D" id="3.40.50.150">
    <property type="entry name" value="Vaccinia Virus protein VP39"/>
    <property type="match status" value="1"/>
</dbReference>
<gene>
    <name evidence="3" type="ORF">A3A74_02310</name>
</gene>
<feature type="transmembrane region" description="Helical" evidence="1">
    <location>
        <begin position="68"/>
        <end position="93"/>
    </location>
</feature>
<keyword evidence="1" id="KW-1133">Transmembrane helix</keyword>
<dbReference type="EMBL" id="MGAF01000022">
    <property type="protein sequence ID" value="OGK41153.1"/>
    <property type="molecule type" value="Genomic_DNA"/>
</dbReference>
<dbReference type="InterPro" id="IPR029063">
    <property type="entry name" value="SAM-dependent_MTases_sf"/>
</dbReference>
<dbReference type="Proteomes" id="UP000179270">
    <property type="component" value="Unassembled WGS sequence"/>
</dbReference>
<keyword evidence="1" id="KW-0472">Membrane</keyword>
<reference evidence="3 4" key="1">
    <citation type="journal article" date="2016" name="Nat. Commun.">
        <title>Thousands of microbial genomes shed light on interconnected biogeochemical processes in an aquifer system.</title>
        <authorList>
            <person name="Anantharaman K."/>
            <person name="Brown C.T."/>
            <person name="Hug L.A."/>
            <person name="Sharon I."/>
            <person name="Castelle C.J."/>
            <person name="Probst A.J."/>
            <person name="Thomas B.C."/>
            <person name="Singh A."/>
            <person name="Wilkins M.J."/>
            <person name="Karaoz U."/>
            <person name="Brodie E.L."/>
            <person name="Williams K.H."/>
            <person name="Hubbard S.S."/>
            <person name="Banfield J.F."/>
        </authorList>
    </citation>
    <scope>NUCLEOTIDE SEQUENCE [LARGE SCALE GENOMIC DNA]</scope>
</reference>
<name>A0A1F7ICT2_9BACT</name>
<protein>
    <recommendedName>
        <fullName evidence="2">Methyltransferase type 11 domain-containing protein</fullName>
    </recommendedName>
</protein>
<evidence type="ECO:0000259" key="2">
    <source>
        <dbReference type="Pfam" id="PF08241"/>
    </source>
</evidence>
<dbReference type="InterPro" id="IPR013216">
    <property type="entry name" value="Methyltransf_11"/>
</dbReference>
<dbReference type="GO" id="GO:0008757">
    <property type="term" value="F:S-adenosylmethionine-dependent methyltransferase activity"/>
    <property type="evidence" value="ECO:0007669"/>
    <property type="project" value="InterPro"/>
</dbReference>
<comment type="caution">
    <text evidence="3">The sequence shown here is derived from an EMBL/GenBank/DDBJ whole genome shotgun (WGS) entry which is preliminary data.</text>
</comment>
<evidence type="ECO:0000313" key="4">
    <source>
        <dbReference type="Proteomes" id="UP000179270"/>
    </source>
</evidence>
<proteinExistence type="predicted"/>
<sequence>MVKFLDLVRCPYCESKIRHIKSYGKERKFGVVKCDCDEYPYFDKVLILIKDDFQLNKRIIKILQRHNIYAIIWACLSGNRFLIRLVIIIFYFLNRQFGFKLTEEKLYYLLKILVSNKSWFEYLRQRENAMDFIMAVNRFQKNKPGDLLTDIGCGTGQFIRKISHFKEVANSIIGIDKSILSILIANLYVHKKNILFVLTDLEQGIPLHNSVSDSTIMLNSLPWIYNKKRIFKEIARVLKRNSRLFIFNIFSPIGKAKSWGDGVFTNKLKLLLKEKFKEIRLVNYPHKSNLKIDDYGYNAFAVKK</sequence>
<dbReference type="STRING" id="1802055.A3A74_02310"/>
<dbReference type="CDD" id="cd02440">
    <property type="entry name" value="AdoMet_MTases"/>
    <property type="match status" value="1"/>
</dbReference>
<keyword evidence="1" id="KW-0812">Transmembrane</keyword>
<evidence type="ECO:0000256" key="1">
    <source>
        <dbReference type="SAM" id="Phobius"/>
    </source>
</evidence>
<dbReference type="Pfam" id="PF08241">
    <property type="entry name" value="Methyltransf_11"/>
    <property type="match status" value="1"/>
</dbReference>
<evidence type="ECO:0000313" key="3">
    <source>
        <dbReference type="EMBL" id="OGK41153.1"/>
    </source>
</evidence>
<dbReference type="AlphaFoldDB" id="A0A1F7ICT2"/>